<keyword evidence="3" id="KW-1185">Reference proteome</keyword>
<proteinExistence type="predicted"/>
<feature type="compositionally biased region" description="Acidic residues" evidence="1">
    <location>
        <begin position="79"/>
        <end position="96"/>
    </location>
</feature>
<evidence type="ECO:0000313" key="3">
    <source>
        <dbReference type="Proteomes" id="UP001152803"/>
    </source>
</evidence>
<feature type="region of interest" description="Disordered" evidence="1">
    <location>
        <begin position="26"/>
        <end position="46"/>
    </location>
</feature>
<name>A0A9Q1D8S9_CONCO</name>
<feature type="region of interest" description="Disordered" evidence="1">
    <location>
        <begin position="61"/>
        <end position="96"/>
    </location>
</feature>
<dbReference type="AlphaFoldDB" id="A0A9Q1D8S9"/>
<evidence type="ECO:0000256" key="1">
    <source>
        <dbReference type="SAM" id="MobiDB-lite"/>
    </source>
</evidence>
<sequence>FALCVLNCIKKIQEVQGEKSEAVGYPVQEIGGERPRPWSGPSHSCPEPAVALATDEEEMTKADIQDEDLTVVGTTKETEEVEAGETEAEAEETEAE</sequence>
<reference evidence="2" key="1">
    <citation type="journal article" date="2023" name="Science">
        <title>Genome structures resolve the early diversification of teleost fishes.</title>
        <authorList>
            <person name="Parey E."/>
            <person name="Louis A."/>
            <person name="Montfort J."/>
            <person name="Bouchez O."/>
            <person name="Roques C."/>
            <person name="Iampietro C."/>
            <person name="Lluch J."/>
            <person name="Castinel A."/>
            <person name="Donnadieu C."/>
            <person name="Desvignes T."/>
            <person name="Floi Bucao C."/>
            <person name="Jouanno E."/>
            <person name="Wen M."/>
            <person name="Mejri S."/>
            <person name="Dirks R."/>
            <person name="Jansen H."/>
            <person name="Henkel C."/>
            <person name="Chen W.J."/>
            <person name="Zahm M."/>
            <person name="Cabau C."/>
            <person name="Klopp C."/>
            <person name="Thompson A.W."/>
            <person name="Robinson-Rechavi M."/>
            <person name="Braasch I."/>
            <person name="Lecointre G."/>
            <person name="Bobe J."/>
            <person name="Postlethwait J.H."/>
            <person name="Berthelot C."/>
            <person name="Roest Crollius H."/>
            <person name="Guiguen Y."/>
        </authorList>
    </citation>
    <scope>NUCLEOTIDE SEQUENCE</scope>
    <source>
        <strain evidence="2">Concon-B</strain>
    </source>
</reference>
<feature type="non-terminal residue" evidence="2">
    <location>
        <position position="1"/>
    </location>
</feature>
<accession>A0A9Q1D8S9</accession>
<organism evidence="2 3">
    <name type="scientific">Conger conger</name>
    <name type="common">Conger eel</name>
    <name type="synonym">Muraena conger</name>
    <dbReference type="NCBI Taxonomy" id="82655"/>
    <lineage>
        <taxon>Eukaryota</taxon>
        <taxon>Metazoa</taxon>
        <taxon>Chordata</taxon>
        <taxon>Craniata</taxon>
        <taxon>Vertebrata</taxon>
        <taxon>Euteleostomi</taxon>
        <taxon>Actinopterygii</taxon>
        <taxon>Neopterygii</taxon>
        <taxon>Teleostei</taxon>
        <taxon>Anguilliformes</taxon>
        <taxon>Congridae</taxon>
        <taxon>Conger</taxon>
    </lineage>
</organism>
<protein>
    <submittedName>
        <fullName evidence="2">Uncharacterized protein</fullName>
    </submittedName>
</protein>
<dbReference type="Proteomes" id="UP001152803">
    <property type="component" value="Unassembled WGS sequence"/>
</dbReference>
<evidence type="ECO:0000313" key="2">
    <source>
        <dbReference type="EMBL" id="KAJ8262881.1"/>
    </source>
</evidence>
<dbReference type="EMBL" id="JAFJMO010000011">
    <property type="protein sequence ID" value="KAJ8262881.1"/>
    <property type="molecule type" value="Genomic_DNA"/>
</dbReference>
<comment type="caution">
    <text evidence="2">The sequence shown here is derived from an EMBL/GenBank/DDBJ whole genome shotgun (WGS) entry which is preliminary data.</text>
</comment>
<gene>
    <name evidence="2" type="ORF">COCON_G00153380</name>
</gene>
<feature type="non-terminal residue" evidence="2">
    <location>
        <position position="96"/>
    </location>
</feature>